<accession>A0A7W9HTU6</accession>
<comment type="caution">
    <text evidence="1">The sequence shown here is derived from an EMBL/GenBank/DDBJ whole genome shotgun (WGS) entry which is preliminary data.</text>
</comment>
<protein>
    <recommendedName>
        <fullName evidence="3">HNH endonuclease</fullName>
    </recommendedName>
</protein>
<gene>
    <name evidence="1" type="ORF">F4560_007661</name>
</gene>
<reference evidence="1 2" key="1">
    <citation type="submission" date="2020-08" db="EMBL/GenBank/DDBJ databases">
        <title>Sequencing the genomes of 1000 actinobacteria strains.</title>
        <authorList>
            <person name="Klenk H.-P."/>
        </authorList>
    </citation>
    <scope>NUCLEOTIDE SEQUENCE [LARGE SCALE GENOMIC DNA]</scope>
    <source>
        <strain evidence="1 2">DSM 45486</strain>
    </source>
</reference>
<proteinExistence type="predicted"/>
<evidence type="ECO:0008006" key="3">
    <source>
        <dbReference type="Google" id="ProtNLM"/>
    </source>
</evidence>
<sequence length="45" mass="5342">MTDPAELLAWVRERERGVDQWLCSQCARTHVRDIEGKLPSDYWSH</sequence>
<dbReference type="Proteomes" id="UP000552097">
    <property type="component" value="Unassembled WGS sequence"/>
</dbReference>
<evidence type="ECO:0000313" key="2">
    <source>
        <dbReference type="Proteomes" id="UP000552097"/>
    </source>
</evidence>
<evidence type="ECO:0000313" key="1">
    <source>
        <dbReference type="EMBL" id="MBB5807893.1"/>
    </source>
</evidence>
<name>A0A7W9HTU6_9PSEU</name>
<organism evidence="1 2">
    <name type="scientific">Saccharothrix ecbatanensis</name>
    <dbReference type="NCBI Taxonomy" id="1105145"/>
    <lineage>
        <taxon>Bacteria</taxon>
        <taxon>Bacillati</taxon>
        <taxon>Actinomycetota</taxon>
        <taxon>Actinomycetes</taxon>
        <taxon>Pseudonocardiales</taxon>
        <taxon>Pseudonocardiaceae</taxon>
        <taxon>Saccharothrix</taxon>
    </lineage>
</organism>
<dbReference type="EMBL" id="JACHMO010000001">
    <property type="protein sequence ID" value="MBB5807893.1"/>
    <property type="molecule type" value="Genomic_DNA"/>
</dbReference>
<dbReference type="AlphaFoldDB" id="A0A7W9HTU6"/>
<keyword evidence="2" id="KW-1185">Reference proteome</keyword>
<dbReference type="RefSeq" id="WP_184929756.1">
    <property type="nucleotide sequence ID" value="NZ_JACHMO010000001.1"/>
</dbReference>